<keyword evidence="5" id="KW-0675">Receptor</keyword>
<dbReference type="GO" id="GO:0009279">
    <property type="term" value="C:cell outer membrane"/>
    <property type="evidence" value="ECO:0007669"/>
    <property type="project" value="UniProtKB-SubCell"/>
</dbReference>
<keyword evidence="3" id="KW-0998">Cell outer membrane</keyword>
<comment type="subcellular location">
    <subcellularLocation>
        <location evidence="1">Cell outer membrane</location>
    </subcellularLocation>
</comment>
<dbReference type="EMBL" id="DXEL01000036">
    <property type="protein sequence ID" value="HIX74315.1"/>
    <property type="molecule type" value="Genomic_DNA"/>
</dbReference>
<gene>
    <name evidence="5" type="ORF">H9977_04680</name>
</gene>
<evidence type="ECO:0000256" key="2">
    <source>
        <dbReference type="ARBA" id="ARBA00023136"/>
    </source>
</evidence>
<sequence>MNRSCFIWIIWIFLGSLLAHGQEGKTAYSLTDERISINAGSASLASWFQQIEQKAAVTLAYDPSRLEMNRTIKIEHNGEITIGALLDQLLKNYRYHIASLQPRKLAIRIDRIETFRISGTILEKNSQERLYGALILFTSSEGKKLYASSDEKGQFNLHLPAGDYSVQISYMGYTPYEKQLHVSNNSLQLMQLEPLHFEIDEVSVESHQQKNELDELSPSNLLSFSGNDLFSQIWILPGVSGSPTGNNLQVDGGAYDENLILLDGVPIYHAAHINALLPLFNGDAIKNIVFHKGFFPTRLEGRLSSVTEVNLKEGHKQEHVQTLTLDMPAASATFEGPIIKNKLSYLIGARRSWLDFFDNLLSEEERLNHSTYDYNVKLAYAPTPTQSLEILAYGANDNYHLPDETGETIAHMRWNNQIYQARLHTPVGKLKNSTAISYTSYSNKADLNDLVPKENRLIQSGIRSLNVSTEFSFSSENSYSLYWGAKYSYETYDLTAINDNEHSKRVPINQFSLFYDNHLRIIDRLFARIGIHLVGYLPHDNRSYYSIQPRLSLKYTLSEKDLAYLNFSRMEQFYHYLSFYELPLPTDFRMPSIEGYKPRSSEHYEIGWKHFLAHGQIEASTYYKTRRNLIAMRPEIATTDNSWNDYVMTGNGDSFAIKFFYYNQWGRWSSQLSYTFSKSREWFDEMNAGKKYPSLYDRPHQIAAALSFKLTKRGTLSVGGNLRSGRVTDSDNDLNQPAIEYFRANREAVNYRIDAGYSYRRDFGKLLLALRLGLYNIIGNPSEEETLNYYSIHLSRNCLPYGSISLKF</sequence>
<dbReference type="Gene3D" id="2.60.40.1120">
    <property type="entry name" value="Carboxypeptidase-like, regulatory domain"/>
    <property type="match status" value="1"/>
</dbReference>
<reference evidence="5" key="2">
    <citation type="submission" date="2021-04" db="EMBL/GenBank/DDBJ databases">
        <authorList>
            <person name="Gilroy R."/>
        </authorList>
    </citation>
    <scope>NUCLEOTIDE SEQUENCE</scope>
    <source>
        <strain evidence="5">ChiGjej6B6-14162</strain>
    </source>
</reference>
<dbReference type="Pfam" id="PF13715">
    <property type="entry name" value="CarbopepD_reg_2"/>
    <property type="match status" value="1"/>
</dbReference>
<dbReference type="InterPro" id="IPR008969">
    <property type="entry name" value="CarboxyPept-like_regulatory"/>
</dbReference>
<dbReference type="Proteomes" id="UP000886740">
    <property type="component" value="Unassembled WGS sequence"/>
</dbReference>
<evidence type="ECO:0000259" key="4">
    <source>
        <dbReference type="Pfam" id="PF00593"/>
    </source>
</evidence>
<dbReference type="Pfam" id="PF00593">
    <property type="entry name" value="TonB_dep_Rec_b-barrel"/>
    <property type="match status" value="1"/>
</dbReference>
<dbReference type="Gene3D" id="2.40.170.20">
    <property type="entry name" value="TonB-dependent receptor, beta-barrel domain"/>
    <property type="match status" value="1"/>
</dbReference>
<comment type="caution">
    <text evidence="5">The sequence shown here is derived from an EMBL/GenBank/DDBJ whole genome shotgun (WGS) entry which is preliminary data.</text>
</comment>
<reference evidence="5" key="1">
    <citation type="journal article" date="2021" name="PeerJ">
        <title>Extensive microbial diversity within the chicken gut microbiome revealed by metagenomics and culture.</title>
        <authorList>
            <person name="Gilroy R."/>
            <person name="Ravi A."/>
            <person name="Getino M."/>
            <person name="Pursley I."/>
            <person name="Horton D.L."/>
            <person name="Alikhan N.F."/>
            <person name="Baker D."/>
            <person name="Gharbi K."/>
            <person name="Hall N."/>
            <person name="Watson M."/>
            <person name="Adriaenssens E.M."/>
            <person name="Foster-Nyarko E."/>
            <person name="Jarju S."/>
            <person name="Secka A."/>
            <person name="Antonio M."/>
            <person name="Oren A."/>
            <person name="Chaudhuri R.R."/>
            <person name="La Ragione R."/>
            <person name="Hildebrand F."/>
            <person name="Pallen M.J."/>
        </authorList>
    </citation>
    <scope>NUCLEOTIDE SEQUENCE</scope>
    <source>
        <strain evidence="5">ChiGjej6B6-14162</strain>
    </source>
</reference>
<dbReference type="InterPro" id="IPR036942">
    <property type="entry name" value="Beta-barrel_TonB_sf"/>
</dbReference>
<evidence type="ECO:0000256" key="3">
    <source>
        <dbReference type="ARBA" id="ARBA00023237"/>
    </source>
</evidence>
<proteinExistence type="predicted"/>
<dbReference type="InterPro" id="IPR000531">
    <property type="entry name" value="Beta-barrel_TonB"/>
</dbReference>
<dbReference type="AlphaFoldDB" id="A0A9D1XA94"/>
<feature type="domain" description="TonB-dependent receptor-like beta-barrel" evidence="4">
    <location>
        <begin position="370"/>
        <end position="777"/>
    </location>
</feature>
<organism evidence="5 6">
    <name type="scientific">Candidatus Parabacteroides intestinipullorum</name>
    <dbReference type="NCBI Taxonomy" id="2838723"/>
    <lineage>
        <taxon>Bacteria</taxon>
        <taxon>Pseudomonadati</taxon>
        <taxon>Bacteroidota</taxon>
        <taxon>Bacteroidia</taxon>
        <taxon>Bacteroidales</taxon>
        <taxon>Tannerellaceae</taxon>
        <taxon>Parabacteroides</taxon>
    </lineage>
</organism>
<evidence type="ECO:0000313" key="6">
    <source>
        <dbReference type="Proteomes" id="UP000886740"/>
    </source>
</evidence>
<dbReference type="SUPFAM" id="SSF56935">
    <property type="entry name" value="Porins"/>
    <property type="match status" value="1"/>
</dbReference>
<evidence type="ECO:0000256" key="1">
    <source>
        <dbReference type="ARBA" id="ARBA00004442"/>
    </source>
</evidence>
<evidence type="ECO:0000313" key="5">
    <source>
        <dbReference type="EMBL" id="HIX74315.1"/>
    </source>
</evidence>
<accession>A0A9D1XA94</accession>
<dbReference type="SUPFAM" id="SSF49464">
    <property type="entry name" value="Carboxypeptidase regulatory domain-like"/>
    <property type="match status" value="1"/>
</dbReference>
<name>A0A9D1XA94_9BACT</name>
<protein>
    <submittedName>
        <fullName evidence="5">TonB-dependent receptor</fullName>
    </submittedName>
</protein>
<keyword evidence="2" id="KW-0472">Membrane</keyword>